<proteinExistence type="predicted"/>
<accession>A0ABN7I1C7</accession>
<evidence type="ECO:0000313" key="3">
    <source>
        <dbReference type="Proteomes" id="UP000656319"/>
    </source>
</evidence>
<gene>
    <name evidence="2" type="ORF">LMG27952_04130</name>
</gene>
<reference evidence="2 3" key="1">
    <citation type="submission" date="2020-10" db="EMBL/GenBank/DDBJ databases">
        <authorList>
            <person name="Peeters C."/>
        </authorList>
    </citation>
    <scope>NUCLEOTIDE SEQUENCE [LARGE SCALE GENOMIC DNA]</scope>
    <source>
        <strain evidence="2 3">LMG 27952</strain>
    </source>
</reference>
<organism evidence="2 3">
    <name type="scientific">Paraburkholderia hiiakae</name>
    <dbReference type="NCBI Taxonomy" id="1081782"/>
    <lineage>
        <taxon>Bacteria</taxon>
        <taxon>Pseudomonadati</taxon>
        <taxon>Pseudomonadota</taxon>
        <taxon>Betaproteobacteria</taxon>
        <taxon>Burkholderiales</taxon>
        <taxon>Burkholderiaceae</taxon>
        <taxon>Paraburkholderia</taxon>
    </lineage>
</organism>
<evidence type="ECO:0000256" key="1">
    <source>
        <dbReference type="SAM" id="SignalP"/>
    </source>
</evidence>
<evidence type="ECO:0008006" key="4">
    <source>
        <dbReference type="Google" id="ProtNLM"/>
    </source>
</evidence>
<sequence length="120" mass="12979">MRALIVLLTGCLIQVSALADEDVALTREEALSMVPGATMSRIGQNGGIREWTNDADGTATVSRLPGPGSKQGVRKAQARWSISDDGRYCLDEDWSTAQGGPVHWCSRVARDPDGKLRLLR</sequence>
<evidence type="ECO:0000313" key="2">
    <source>
        <dbReference type="EMBL" id="CAD6544100.1"/>
    </source>
</evidence>
<feature type="chain" id="PRO_5045783593" description="Surface antigen domain-containing protein" evidence="1">
    <location>
        <begin position="20"/>
        <end position="120"/>
    </location>
</feature>
<comment type="caution">
    <text evidence="2">The sequence shown here is derived from an EMBL/GenBank/DDBJ whole genome shotgun (WGS) entry which is preliminary data.</text>
</comment>
<feature type="signal peptide" evidence="1">
    <location>
        <begin position="1"/>
        <end position="19"/>
    </location>
</feature>
<keyword evidence="3" id="KW-1185">Reference proteome</keyword>
<keyword evidence="1" id="KW-0732">Signal</keyword>
<dbReference type="EMBL" id="CAJHCQ010000010">
    <property type="protein sequence ID" value="CAD6544100.1"/>
    <property type="molecule type" value="Genomic_DNA"/>
</dbReference>
<dbReference type="InterPro" id="IPR009337">
    <property type="entry name" value="DUF995"/>
</dbReference>
<dbReference type="Proteomes" id="UP000656319">
    <property type="component" value="Unassembled WGS sequence"/>
</dbReference>
<protein>
    <recommendedName>
        <fullName evidence="4">Surface antigen domain-containing protein</fullName>
    </recommendedName>
</protein>
<name>A0ABN7I1C7_9BURK</name>
<dbReference type="Pfam" id="PF06191">
    <property type="entry name" value="DUF995"/>
    <property type="match status" value="1"/>
</dbReference>